<feature type="domain" description="TonB C-terminal" evidence="2">
    <location>
        <begin position="509"/>
        <end position="605"/>
    </location>
</feature>
<dbReference type="Pfam" id="PF03544">
    <property type="entry name" value="TonB_C"/>
    <property type="match status" value="1"/>
</dbReference>
<evidence type="ECO:0000256" key="1">
    <source>
        <dbReference type="SAM" id="SignalP"/>
    </source>
</evidence>
<dbReference type="InterPro" id="IPR037682">
    <property type="entry name" value="TonB_C"/>
</dbReference>
<feature type="chain" id="PRO_5022082547" description="TonB C-terminal domain-containing protein" evidence="1">
    <location>
        <begin position="24"/>
        <end position="605"/>
    </location>
</feature>
<dbReference type="PROSITE" id="PS52015">
    <property type="entry name" value="TONB_CTD"/>
    <property type="match status" value="1"/>
</dbReference>
<dbReference type="EMBL" id="VJWA01000001">
    <property type="protein sequence ID" value="TRW17476.1"/>
    <property type="molecule type" value="Genomic_DNA"/>
</dbReference>
<comment type="caution">
    <text evidence="3">The sequence shown here is derived from an EMBL/GenBank/DDBJ whole genome shotgun (WGS) entry which is preliminary data.</text>
</comment>
<dbReference type="Gene3D" id="3.30.1150.10">
    <property type="match status" value="1"/>
</dbReference>
<sequence length="605" mass="64268">MRPLIRRALLGTLVASFGIMAQAAPGVGVPGGQLTAFPPAGDYILHTRLRLAAARGPLSAASARGFGELYEAIFETAEAERWYKVALTKTPGRTDALAARLGLARLSLFSAPKNTQALLTALDGEPEVAPAVAQLRGRLRLNAGDYAGAMAALRTAVTLALEIGDAEAKATIQSAQADLAVAAALSGDPARAATYYALAGNGMQTPTLEMPEDGSSPRCDPKAGILAEDRVIFEVIVNPAGVINRLSPMWASRPGAPVELFGLYLPEMWRWPAGDRAAVWEQGVRIAVACAWNGRRLWTDWRDVPLLDWMVTRRLEPTPAGGNGTIATVRRLTEELAARELTSGPQSPELLPVLLELQAKDGVSDAAKLAHAERSLAIAIAAGAPPKVVASYQADVYRRGTAADRDEVRRRSESYLTLLRDADPHGPIAIESAILIAQIDIERGNIQAGKERLRSVLARPTGLLASNDEGRRHAAARLAKLTDADGRTAEATSILRAAGLPADLCVRASSKPMVAEVNISESSFPPDARARTIEGMVTVETRILANGDATQARVVYEQPAGLFGQASIAAFAKARAAPPLLAGRPFACTAEPLRIRWQLAEFEGD</sequence>
<keyword evidence="4" id="KW-1185">Reference proteome</keyword>
<proteinExistence type="predicted"/>
<reference evidence="3 4" key="1">
    <citation type="submission" date="2019-07" db="EMBL/GenBank/DDBJ databases">
        <title>Novel species isolated from glacier.</title>
        <authorList>
            <person name="Liu Q."/>
            <person name="Xin Y.-H."/>
        </authorList>
    </citation>
    <scope>NUCLEOTIDE SEQUENCE [LARGE SCALE GENOMIC DNA]</scope>
    <source>
        <strain evidence="3 4">LB1R16</strain>
    </source>
</reference>
<dbReference type="OrthoDB" id="7490440at2"/>
<dbReference type="RefSeq" id="WP_143555021.1">
    <property type="nucleotide sequence ID" value="NZ_VJWA01000001.1"/>
</dbReference>
<evidence type="ECO:0000313" key="3">
    <source>
        <dbReference type="EMBL" id="TRW17476.1"/>
    </source>
</evidence>
<keyword evidence="1" id="KW-0732">Signal</keyword>
<accession>A0A552UGY2</accession>
<dbReference type="AlphaFoldDB" id="A0A552UGY2"/>
<organism evidence="3 4">
    <name type="scientific">Glacieibacterium frigidum</name>
    <dbReference type="NCBI Taxonomy" id="2593303"/>
    <lineage>
        <taxon>Bacteria</taxon>
        <taxon>Pseudomonadati</taxon>
        <taxon>Pseudomonadota</taxon>
        <taxon>Alphaproteobacteria</taxon>
        <taxon>Sphingomonadales</taxon>
        <taxon>Sphingosinicellaceae</taxon>
        <taxon>Glacieibacterium</taxon>
    </lineage>
</organism>
<gene>
    <name evidence="3" type="ORF">FMM06_04765</name>
</gene>
<evidence type="ECO:0000313" key="4">
    <source>
        <dbReference type="Proteomes" id="UP000317894"/>
    </source>
</evidence>
<evidence type="ECO:0000259" key="2">
    <source>
        <dbReference type="PROSITE" id="PS52015"/>
    </source>
</evidence>
<name>A0A552UGY2_9SPHN</name>
<dbReference type="SUPFAM" id="SSF74653">
    <property type="entry name" value="TolA/TonB C-terminal domain"/>
    <property type="match status" value="1"/>
</dbReference>
<dbReference type="InterPro" id="IPR011990">
    <property type="entry name" value="TPR-like_helical_dom_sf"/>
</dbReference>
<protein>
    <recommendedName>
        <fullName evidence="2">TonB C-terminal domain-containing protein</fullName>
    </recommendedName>
</protein>
<dbReference type="Proteomes" id="UP000317894">
    <property type="component" value="Unassembled WGS sequence"/>
</dbReference>
<dbReference type="GO" id="GO:0055085">
    <property type="term" value="P:transmembrane transport"/>
    <property type="evidence" value="ECO:0007669"/>
    <property type="project" value="InterPro"/>
</dbReference>
<feature type="signal peptide" evidence="1">
    <location>
        <begin position="1"/>
        <end position="23"/>
    </location>
</feature>
<dbReference type="Gene3D" id="1.25.40.10">
    <property type="entry name" value="Tetratricopeptide repeat domain"/>
    <property type="match status" value="1"/>
</dbReference>